<comment type="caution">
    <text evidence="1">The sequence shown here is derived from an EMBL/GenBank/DDBJ whole genome shotgun (WGS) entry which is preliminary data.</text>
</comment>
<evidence type="ECO:0000313" key="1">
    <source>
        <dbReference type="EMBL" id="PCK27833.1"/>
    </source>
</evidence>
<gene>
    <name evidence="1" type="ORF">CHR55_10135</name>
</gene>
<organism evidence="1 2">
    <name type="scientific">Rhodococcus qingshengii</name>
    <dbReference type="NCBI Taxonomy" id="334542"/>
    <lineage>
        <taxon>Bacteria</taxon>
        <taxon>Bacillati</taxon>
        <taxon>Actinomycetota</taxon>
        <taxon>Actinomycetes</taxon>
        <taxon>Mycobacteriales</taxon>
        <taxon>Nocardiaceae</taxon>
        <taxon>Rhodococcus</taxon>
        <taxon>Rhodococcus erythropolis group</taxon>
    </lineage>
</organism>
<reference evidence="1 2" key="1">
    <citation type="submission" date="2017-07" db="EMBL/GenBank/DDBJ databases">
        <title>Draft sequence of Rhodococcus enclensis 23b-28.</title>
        <authorList>
            <person name="Besaury L."/>
            <person name="Sancelme M."/>
            <person name="Amato P."/>
            <person name="Lallement A."/>
            <person name="Delort A.-M."/>
        </authorList>
    </citation>
    <scope>NUCLEOTIDE SEQUENCE [LARGE SCALE GENOMIC DNA]</scope>
    <source>
        <strain evidence="1 2">23b-28</strain>
    </source>
</reference>
<evidence type="ECO:0000313" key="2">
    <source>
        <dbReference type="Proteomes" id="UP000230886"/>
    </source>
</evidence>
<dbReference type="AlphaFoldDB" id="A0A2A5JE71"/>
<name>A0A2A5JE71_RHOSG</name>
<accession>A0A2A5JE71</accession>
<dbReference type="EMBL" id="NOVD01000004">
    <property type="protein sequence ID" value="PCK27833.1"/>
    <property type="molecule type" value="Genomic_DNA"/>
</dbReference>
<dbReference type="Proteomes" id="UP000230886">
    <property type="component" value="Unassembled WGS sequence"/>
</dbReference>
<protein>
    <submittedName>
        <fullName evidence="1">Uncharacterized protein</fullName>
    </submittedName>
</protein>
<sequence length="110" mass="12547">MSTLYKIECDLFDDQSECWPDDLLFLPRAGIDTMLDALVEQTRRTMAVDPDFPTELLPKIRETMHIVPALEGAAARAYFELELIAAIENNDLKRACECDVWQNVLDLEGE</sequence>
<dbReference type="RefSeq" id="WP_099697378.1">
    <property type="nucleotide sequence ID" value="NZ_NOVD01000004.1"/>
</dbReference>
<proteinExistence type="predicted"/>